<dbReference type="EMBL" id="CAWUFR010000161">
    <property type="protein sequence ID" value="CAK6970639.1"/>
    <property type="molecule type" value="Genomic_DNA"/>
</dbReference>
<evidence type="ECO:0000313" key="3">
    <source>
        <dbReference type="Proteomes" id="UP001314229"/>
    </source>
</evidence>
<comment type="caution">
    <text evidence="2">The sequence shown here is derived from an EMBL/GenBank/DDBJ whole genome shotgun (WGS) entry which is preliminary data.</text>
</comment>
<feature type="region of interest" description="Disordered" evidence="1">
    <location>
        <begin position="63"/>
        <end position="102"/>
    </location>
</feature>
<reference evidence="2 3" key="1">
    <citation type="submission" date="2024-01" db="EMBL/GenBank/DDBJ databases">
        <authorList>
            <person name="Alioto T."/>
            <person name="Alioto T."/>
            <person name="Gomez Garrido J."/>
        </authorList>
    </citation>
    <scope>NUCLEOTIDE SEQUENCE [LARGE SCALE GENOMIC DNA]</scope>
</reference>
<sequence length="102" mass="12048">MEDMRRPMEGQMREMEEKLITVAKIMDLEARESWKSERQQLLDEKRMLQRKLSLTEEANRTLESDLNRVKETTGKSGEEISSHNHFSALKERYNQDHPVEGA</sequence>
<gene>
    <name evidence="2" type="ORF">FSCOSCO3_A026975</name>
</gene>
<proteinExistence type="predicted"/>
<dbReference type="Proteomes" id="UP001314229">
    <property type="component" value="Unassembled WGS sequence"/>
</dbReference>
<protein>
    <submittedName>
        <fullName evidence="2">Vicilin-like seed storage protein At2g18540</fullName>
    </submittedName>
</protein>
<dbReference type="AlphaFoldDB" id="A0AAV1PJ81"/>
<evidence type="ECO:0000313" key="2">
    <source>
        <dbReference type="EMBL" id="CAK6970639.1"/>
    </source>
</evidence>
<evidence type="ECO:0000256" key="1">
    <source>
        <dbReference type="SAM" id="MobiDB-lite"/>
    </source>
</evidence>
<name>A0AAV1PJ81_SCOSC</name>
<accession>A0AAV1PJ81</accession>
<keyword evidence="3" id="KW-1185">Reference proteome</keyword>
<organism evidence="2 3">
    <name type="scientific">Scomber scombrus</name>
    <name type="common">Atlantic mackerel</name>
    <name type="synonym">Scomber vernalis</name>
    <dbReference type="NCBI Taxonomy" id="13677"/>
    <lineage>
        <taxon>Eukaryota</taxon>
        <taxon>Metazoa</taxon>
        <taxon>Chordata</taxon>
        <taxon>Craniata</taxon>
        <taxon>Vertebrata</taxon>
        <taxon>Euteleostomi</taxon>
        <taxon>Actinopterygii</taxon>
        <taxon>Neopterygii</taxon>
        <taxon>Teleostei</taxon>
        <taxon>Neoteleostei</taxon>
        <taxon>Acanthomorphata</taxon>
        <taxon>Pelagiaria</taxon>
        <taxon>Scombriformes</taxon>
        <taxon>Scombridae</taxon>
        <taxon>Scomber</taxon>
    </lineage>
</organism>